<keyword evidence="1" id="KW-0547">Nucleotide-binding</keyword>
<dbReference type="SUPFAM" id="SSF52540">
    <property type="entry name" value="P-loop containing nucleoside triphosphate hydrolases"/>
    <property type="match status" value="1"/>
</dbReference>
<organism evidence="4 5">
    <name type="scientific">Corynebacterium ammoniagenes DSM 20306</name>
    <dbReference type="NCBI Taxonomy" id="649754"/>
    <lineage>
        <taxon>Bacteria</taxon>
        <taxon>Bacillati</taxon>
        <taxon>Actinomycetota</taxon>
        <taxon>Actinomycetes</taxon>
        <taxon>Mycobacteriales</taxon>
        <taxon>Corynebacteriaceae</taxon>
        <taxon>Corynebacterium</taxon>
    </lineage>
</organism>
<keyword evidence="2 4" id="KW-0067">ATP-binding</keyword>
<name>A0ABN0AFQ8_CORAM</name>
<evidence type="ECO:0000313" key="5">
    <source>
        <dbReference type="Proteomes" id="UP000006015"/>
    </source>
</evidence>
<evidence type="ECO:0000256" key="1">
    <source>
        <dbReference type="ARBA" id="ARBA00022741"/>
    </source>
</evidence>
<dbReference type="Proteomes" id="UP000006015">
    <property type="component" value="Unassembled WGS sequence"/>
</dbReference>
<accession>A0ABN0AFQ8</accession>
<dbReference type="SMART" id="SM00382">
    <property type="entry name" value="AAA"/>
    <property type="match status" value="1"/>
</dbReference>
<dbReference type="InterPro" id="IPR003439">
    <property type="entry name" value="ABC_transporter-like_ATP-bd"/>
</dbReference>
<dbReference type="EMBL" id="ADNS01000007">
    <property type="protein sequence ID" value="EFG81611.1"/>
    <property type="molecule type" value="Genomic_DNA"/>
</dbReference>
<comment type="caution">
    <text evidence="4">The sequence shown here is derived from an EMBL/GenBank/DDBJ whole genome shotgun (WGS) entry which is preliminary data.</text>
</comment>
<reference evidence="4 5" key="1">
    <citation type="submission" date="2010-04" db="EMBL/GenBank/DDBJ databases">
        <authorList>
            <person name="Weinstock G."/>
            <person name="Sodergren E."/>
            <person name="Clifton S."/>
            <person name="Fulton L."/>
            <person name="Fulton B."/>
            <person name="Courtney L."/>
            <person name="Fronick C."/>
            <person name="Harrison M."/>
            <person name="Strong C."/>
            <person name="Farmer C."/>
            <person name="Delahaunty K."/>
            <person name="Markovic C."/>
            <person name="Hall O."/>
            <person name="Minx P."/>
            <person name="Tomlinson C."/>
            <person name="Mitreva M."/>
            <person name="Hou S."/>
            <person name="Wollam A."/>
            <person name="Pepin K.H."/>
            <person name="Johnson M."/>
            <person name="Bhonagiri V."/>
            <person name="Zhang X."/>
            <person name="Suruliraj S."/>
            <person name="Warren W."/>
            <person name="Chinwalla A."/>
            <person name="Mardis E.R."/>
            <person name="Wilson R.K."/>
        </authorList>
    </citation>
    <scope>NUCLEOTIDE SEQUENCE [LARGE SCALE GENOMIC DNA]</scope>
    <source>
        <strain evidence="4 5">DSM 20306</strain>
    </source>
</reference>
<dbReference type="InterPro" id="IPR003593">
    <property type="entry name" value="AAA+_ATPase"/>
</dbReference>
<gene>
    <name evidence="4" type="ORF">HMPREF0281_00973</name>
</gene>
<dbReference type="GO" id="GO:0005524">
    <property type="term" value="F:ATP binding"/>
    <property type="evidence" value="ECO:0007669"/>
    <property type="project" value="UniProtKB-KW"/>
</dbReference>
<dbReference type="Pfam" id="PF00005">
    <property type="entry name" value="ABC_tran"/>
    <property type="match status" value="1"/>
</dbReference>
<dbReference type="PROSITE" id="PS50893">
    <property type="entry name" value="ABC_TRANSPORTER_2"/>
    <property type="match status" value="1"/>
</dbReference>
<proteinExistence type="predicted"/>
<dbReference type="Gene3D" id="3.40.50.300">
    <property type="entry name" value="P-loop containing nucleotide triphosphate hydrolases"/>
    <property type="match status" value="1"/>
</dbReference>
<sequence length="284" mass="31204">MTTPRNNHERNIFMDAIVTSPDFALQPGLTHGVVGPNGSGKTTLLRQIAGQHQSGRLQVFGQRPFDNRAVTDRTILMGIDNPLVDGWNISKLMRLGSARWSTWNTARAEELQQRFELPSKNYSALSRGQKSAMGIIMAVASGCELMLLDEPYLGLDVEKRQVFYDVLREEHGRTIVISTHHLNELSGHLDTVLMLNGMKHGAVAELIDGILEVTGHPENIDRLLNRLQITPLLRESTALGDRVIVDAIALGADNVFDTASALDLRASEVNLERAVLALGEEGLA</sequence>
<evidence type="ECO:0000256" key="2">
    <source>
        <dbReference type="ARBA" id="ARBA00022840"/>
    </source>
</evidence>
<evidence type="ECO:0000313" key="4">
    <source>
        <dbReference type="EMBL" id="EFG81611.1"/>
    </source>
</evidence>
<keyword evidence="5" id="KW-1185">Reference proteome</keyword>
<dbReference type="PANTHER" id="PTHR43158:SF2">
    <property type="entry name" value="SKFA PEPTIDE EXPORT ATP-BINDING PROTEIN SKFE"/>
    <property type="match status" value="1"/>
</dbReference>
<protein>
    <submittedName>
        <fullName evidence="4">ABC transporter, ATP-binding protein</fullName>
    </submittedName>
</protein>
<evidence type="ECO:0000259" key="3">
    <source>
        <dbReference type="PROSITE" id="PS50893"/>
    </source>
</evidence>
<dbReference type="PANTHER" id="PTHR43158">
    <property type="entry name" value="SKFA PEPTIDE EXPORT ATP-BINDING PROTEIN SKFE"/>
    <property type="match status" value="1"/>
</dbReference>
<feature type="domain" description="ABC transporter" evidence="3">
    <location>
        <begin position="3"/>
        <end position="222"/>
    </location>
</feature>
<dbReference type="InterPro" id="IPR027417">
    <property type="entry name" value="P-loop_NTPase"/>
</dbReference>